<sequence>MANVFLFLIFVAFFCTTENEVINRNTSRILRNAPQISCAAVMMLHNDNISYVPGSTDQGHDNDTRAGNDTRSGNNTGVTNNTRADNVSQGQKYSTYSNFTIKGLPSNVTTAEVSRLLLNMASSSHFHFQYWQNETDSNTEVVAAYWNESEAQWCRERFKNVLTFNFNST</sequence>
<evidence type="ECO:0000256" key="1">
    <source>
        <dbReference type="SAM" id="MobiDB-lite"/>
    </source>
</evidence>
<dbReference type="EMBL" id="JYDT01000104">
    <property type="protein sequence ID" value="KRY84861.1"/>
    <property type="molecule type" value="Genomic_DNA"/>
</dbReference>
<evidence type="ECO:0000313" key="4">
    <source>
        <dbReference type="Proteomes" id="UP000054995"/>
    </source>
</evidence>
<feature type="region of interest" description="Disordered" evidence="1">
    <location>
        <begin position="52"/>
        <end position="87"/>
    </location>
</feature>
<feature type="signal peptide" evidence="2">
    <location>
        <begin position="1"/>
        <end position="19"/>
    </location>
</feature>
<name>A0A0V1FFN4_TRIPS</name>
<protein>
    <submittedName>
        <fullName evidence="3">Uncharacterized protein</fullName>
    </submittedName>
</protein>
<accession>A0A0V1FFN4</accession>
<dbReference type="Proteomes" id="UP000054995">
    <property type="component" value="Unassembled WGS sequence"/>
</dbReference>
<feature type="compositionally biased region" description="Polar residues" evidence="1">
    <location>
        <begin position="69"/>
        <end position="87"/>
    </location>
</feature>
<keyword evidence="4" id="KW-1185">Reference proteome</keyword>
<reference evidence="3 4" key="1">
    <citation type="submission" date="2015-01" db="EMBL/GenBank/DDBJ databases">
        <title>Evolution of Trichinella species and genotypes.</title>
        <authorList>
            <person name="Korhonen P.K."/>
            <person name="Edoardo P."/>
            <person name="Giuseppe L.R."/>
            <person name="Gasser R.B."/>
        </authorList>
    </citation>
    <scope>NUCLEOTIDE SEQUENCE [LARGE SCALE GENOMIC DNA]</scope>
    <source>
        <strain evidence="3">ISS470</strain>
    </source>
</reference>
<gene>
    <name evidence="3" type="ORF">T4D_8589</name>
</gene>
<evidence type="ECO:0000313" key="3">
    <source>
        <dbReference type="EMBL" id="KRY84861.1"/>
    </source>
</evidence>
<comment type="caution">
    <text evidence="3">The sequence shown here is derived from an EMBL/GenBank/DDBJ whole genome shotgun (WGS) entry which is preliminary data.</text>
</comment>
<dbReference type="AlphaFoldDB" id="A0A0V1FFN4"/>
<keyword evidence="2" id="KW-0732">Signal</keyword>
<proteinExistence type="predicted"/>
<organism evidence="3 4">
    <name type="scientific">Trichinella pseudospiralis</name>
    <name type="common">Parasitic roundworm</name>
    <dbReference type="NCBI Taxonomy" id="6337"/>
    <lineage>
        <taxon>Eukaryota</taxon>
        <taxon>Metazoa</taxon>
        <taxon>Ecdysozoa</taxon>
        <taxon>Nematoda</taxon>
        <taxon>Enoplea</taxon>
        <taxon>Dorylaimia</taxon>
        <taxon>Trichinellida</taxon>
        <taxon>Trichinellidae</taxon>
        <taxon>Trichinella</taxon>
    </lineage>
</organism>
<feature type="chain" id="PRO_5006877951" evidence="2">
    <location>
        <begin position="20"/>
        <end position="169"/>
    </location>
</feature>
<dbReference type="OrthoDB" id="5916816at2759"/>
<feature type="compositionally biased region" description="Basic and acidic residues" evidence="1">
    <location>
        <begin position="58"/>
        <end position="68"/>
    </location>
</feature>
<evidence type="ECO:0000256" key="2">
    <source>
        <dbReference type="SAM" id="SignalP"/>
    </source>
</evidence>